<dbReference type="InterPro" id="IPR011010">
    <property type="entry name" value="DNA_brk_join_enz"/>
</dbReference>
<dbReference type="InterPro" id="IPR002104">
    <property type="entry name" value="Integrase_catalytic"/>
</dbReference>
<evidence type="ECO:0000313" key="4">
    <source>
        <dbReference type="Proteomes" id="UP000295626"/>
    </source>
</evidence>
<keyword evidence="1" id="KW-0233">DNA recombination</keyword>
<organism evidence="3 4">
    <name type="scientific">Micromonospora fluostatini</name>
    <dbReference type="NCBI Taxonomy" id="1629071"/>
    <lineage>
        <taxon>Bacteria</taxon>
        <taxon>Bacillati</taxon>
        <taxon>Actinomycetota</taxon>
        <taxon>Actinomycetes</taxon>
        <taxon>Micromonosporales</taxon>
        <taxon>Micromonosporaceae</taxon>
        <taxon>Micromonospora</taxon>
    </lineage>
</organism>
<name>A0ABY2DCR3_9ACTN</name>
<evidence type="ECO:0000256" key="1">
    <source>
        <dbReference type="ARBA" id="ARBA00023172"/>
    </source>
</evidence>
<keyword evidence="4" id="KW-1185">Reference proteome</keyword>
<dbReference type="Proteomes" id="UP000295626">
    <property type="component" value="Unassembled WGS sequence"/>
</dbReference>
<evidence type="ECO:0000259" key="2">
    <source>
        <dbReference type="PROSITE" id="PS51898"/>
    </source>
</evidence>
<proteinExistence type="predicted"/>
<dbReference type="PROSITE" id="PS51898">
    <property type="entry name" value="TYR_RECOMBINASE"/>
    <property type="match status" value="1"/>
</dbReference>
<evidence type="ECO:0000313" key="3">
    <source>
        <dbReference type="EMBL" id="TDB81443.1"/>
    </source>
</evidence>
<gene>
    <name evidence="3" type="ORF">E1091_18955</name>
</gene>
<feature type="domain" description="Tyr recombinase" evidence="2">
    <location>
        <begin position="1"/>
        <end position="67"/>
    </location>
</feature>
<protein>
    <recommendedName>
        <fullName evidence="2">Tyr recombinase domain-containing protein</fullName>
    </recommendedName>
</protein>
<accession>A0ABY2DCR3</accession>
<reference evidence="3 4" key="1">
    <citation type="submission" date="2019-02" db="EMBL/GenBank/DDBJ databases">
        <title>Draft genome sequences of novel Actinobacteria.</title>
        <authorList>
            <person name="Sahin N."/>
            <person name="Ay H."/>
            <person name="Saygin H."/>
        </authorList>
    </citation>
    <scope>NUCLEOTIDE SEQUENCE [LARGE SCALE GENOMIC DNA]</scope>
    <source>
        <strain evidence="3 4">JCM 30529</strain>
    </source>
</reference>
<dbReference type="SUPFAM" id="SSF56349">
    <property type="entry name" value="DNA breaking-rejoining enzymes"/>
    <property type="match status" value="1"/>
</dbReference>
<dbReference type="InterPro" id="IPR013762">
    <property type="entry name" value="Integrase-like_cat_sf"/>
</dbReference>
<sequence>MSTCECADVLHQAPSWHDLRHTYASWLFSDPRMTPLAISRLLGHQQLATTSEIYGDLMPQAIDAAVDAVADARKGARQS</sequence>
<dbReference type="Gene3D" id="1.10.443.10">
    <property type="entry name" value="Intergrase catalytic core"/>
    <property type="match status" value="1"/>
</dbReference>
<comment type="caution">
    <text evidence="3">The sequence shown here is derived from an EMBL/GenBank/DDBJ whole genome shotgun (WGS) entry which is preliminary data.</text>
</comment>
<dbReference type="EMBL" id="SMKE01001047">
    <property type="protein sequence ID" value="TDB81443.1"/>
    <property type="molecule type" value="Genomic_DNA"/>
</dbReference>